<feature type="transmembrane region" description="Helical" evidence="9">
    <location>
        <begin position="107"/>
        <end position="125"/>
    </location>
</feature>
<keyword evidence="12" id="KW-1185">Reference proteome</keyword>
<dbReference type="EMBL" id="CP063458">
    <property type="protein sequence ID" value="QOV88668.1"/>
    <property type="molecule type" value="Genomic_DNA"/>
</dbReference>
<feature type="domain" description="EamA" evidence="10">
    <location>
        <begin position="13"/>
        <end position="147"/>
    </location>
</feature>
<comment type="subcellular location">
    <subcellularLocation>
        <location evidence="1">Cell membrane</location>
        <topology evidence="1">Multi-pass membrane protein</topology>
    </subcellularLocation>
</comment>
<evidence type="ECO:0000256" key="3">
    <source>
        <dbReference type="ARBA" id="ARBA00022448"/>
    </source>
</evidence>
<accession>A0A7M2WT34</accession>
<dbReference type="GO" id="GO:0005886">
    <property type="term" value="C:plasma membrane"/>
    <property type="evidence" value="ECO:0007669"/>
    <property type="project" value="UniProtKB-SubCell"/>
</dbReference>
<feature type="transmembrane region" description="Helical" evidence="9">
    <location>
        <begin position="132"/>
        <end position="150"/>
    </location>
</feature>
<evidence type="ECO:0000313" key="12">
    <source>
        <dbReference type="Proteomes" id="UP000593765"/>
    </source>
</evidence>
<feature type="transmembrane region" description="Helical" evidence="9">
    <location>
        <begin position="156"/>
        <end position="171"/>
    </location>
</feature>
<evidence type="ECO:0000256" key="9">
    <source>
        <dbReference type="SAM" id="Phobius"/>
    </source>
</evidence>
<keyword evidence="3" id="KW-0813">Transport</keyword>
<protein>
    <submittedName>
        <fullName evidence="11">EamA family transporter RarD</fullName>
    </submittedName>
</protein>
<dbReference type="PANTHER" id="PTHR22911">
    <property type="entry name" value="ACYL-MALONYL CONDENSING ENZYME-RELATED"/>
    <property type="match status" value="1"/>
</dbReference>
<dbReference type="Pfam" id="PF00892">
    <property type="entry name" value="EamA"/>
    <property type="match status" value="1"/>
</dbReference>
<dbReference type="Proteomes" id="UP000593765">
    <property type="component" value="Chromosome"/>
</dbReference>
<dbReference type="PANTHER" id="PTHR22911:SF137">
    <property type="entry name" value="SOLUTE CARRIER FAMILY 35 MEMBER G2-RELATED"/>
    <property type="match status" value="1"/>
</dbReference>
<proteinExistence type="inferred from homology"/>
<evidence type="ECO:0000256" key="6">
    <source>
        <dbReference type="ARBA" id="ARBA00022989"/>
    </source>
</evidence>
<reference evidence="11 12" key="1">
    <citation type="submission" date="2020-10" db="EMBL/GenBank/DDBJ databases">
        <title>Wide distribution of Phycisphaera-like planctomycetes from WD2101 soil group in peatlands and genome analysis of the first cultivated representative.</title>
        <authorList>
            <person name="Dedysh S.N."/>
            <person name="Beletsky A.V."/>
            <person name="Ivanova A."/>
            <person name="Kulichevskaya I.S."/>
            <person name="Suzina N.E."/>
            <person name="Philippov D.A."/>
            <person name="Rakitin A.L."/>
            <person name="Mardanov A.V."/>
            <person name="Ravin N.V."/>
        </authorList>
    </citation>
    <scope>NUCLEOTIDE SEQUENCE [LARGE SCALE GENOMIC DNA]</scope>
    <source>
        <strain evidence="11 12">M1803</strain>
    </source>
</reference>
<evidence type="ECO:0000259" key="10">
    <source>
        <dbReference type="Pfam" id="PF00892"/>
    </source>
</evidence>
<evidence type="ECO:0000256" key="1">
    <source>
        <dbReference type="ARBA" id="ARBA00004651"/>
    </source>
</evidence>
<comment type="similarity">
    <text evidence="2">Belongs to the EamA transporter family.</text>
</comment>
<keyword evidence="6 9" id="KW-1133">Transmembrane helix</keyword>
<evidence type="ECO:0000256" key="4">
    <source>
        <dbReference type="ARBA" id="ARBA00022475"/>
    </source>
</evidence>
<dbReference type="InterPro" id="IPR037185">
    <property type="entry name" value="EmrE-like"/>
</dbReference>
<feature type="transmembrane region" description="Helical" evidence="9">
    <location>
        <begin position="76"/>
        <end position="95"/>
    </location>
</feature>
<name>A0A7M2WT34_9BACT</name>
<dbReference type="InterPro" id="IPR000620">
    <property type="entry name" value="EamA_dom"/>
</dbReference>
<feature type="transmembrane region" description="Helical" evidence="9">
    <location>
        <begin position="277"/>
        <end position="297"/>
    </location>
</feature>
<dbReference type="InterPro" id="IPR004626">
    <property type="entry name" value="RarD"/>
</dbReference>
<dbReference type="KEGG" id="hbs:IPV69_20885"/>
<dbReference type="NCBIfam" id="TIGR00688">
    <property type="entry name" value="rarD"/>
    <property type="match status" value="1"/>
</dbReference>
<sequence>MTASPSRPSSAVGLIYAMAAYLSWGFITLYFAALKAVPPILVLAHRIVWSVVFLTVLLIVFKQGPDFRRAVRNGRLRWAMLGSTVMIAINWYTFIWAVTNRQTVEASFGYFINPLVNVLLGVIVLKERLRLMQWIAIGFAVAGVAVMGWYRGGLPTVSLILASSFGLYGLIRKTASVGPLVGLSIETAILCPIAIGFVAVSTFDGRPMFHWGPLVGVLLMLGGIVTALPLIWFAAAARRLRLATMGFLQYTAPTCQLLIAVLVLGEAFTIWHGRSFGLIWIGLAIYSVDAALAFGRWRSDNAAADKAAAVTASAGSTPTPTGNDAEPVAVPECQA</sequence>
<evidence type="ECO:0000256" key="7">
    <source>
        <dbReference type="ARBA" id="ARBA00023136"/>
    </source>
</evidence>
<keyword evidence="5 9" id="KW-0812">Transmembrane</keyword>
<evidence type="ECO:0000256" key="8">
    <source>
        <dbReference type="SAM" id="MobiDB-lite"/>
    </source>
</evidence>
<keyword evidence="7 9" id="KW-0472">Membrane</keyword>
<evidence type="ECO:0000256" key="2">
    <source>
        <dbReference type="ARBA" id="ARBA00007362"/>
    </source>
</evidence>
<feature type="transmembrane region" description="Helical" evidence="9">
    <location>
        <begin position="183"/>
        <end position="203"/>
    </location>
</feature>
<dbReference type="SUPFAM" id="SSF103481">
    <property type="entry name" value="Multidrug resistance efflux transporter EmrE"/>
    <property type="match status" value="2"/>
</dbReference>
<organism evidence="11 12">
    <name type="scientific">Humisphaera borealis</name>
    <dbReference type="NCBI Taxonomy" id="2807512"/>
    <lineage>
        <taxon>Bacteria</taxon>
        <taxon>Pseudomonadati</taxon>
        <taxon>Planctomycetota</taxon>
        <taxon>Phycisphaerae</taxon>
        <taxon>Tepidisphaerales</taxon>
        <taxon>Tepidisphaeraceae</taxon>
        <taxon>Humisphaera</taxon>
    </lineage>
</organism>
<gene>
    <name evidence="11" type="primary">rarD</name>
    <name evidence="11" type="ORF">IPV69_20885</name>
</gene>
<keyword evidence="4" id="KW-1003">Cell membrane</keyword>
<feature type="transmembrane region" description="Helical" evidence="9">
    <location>
        <begin position="247"/>
        <end position="271"/>
    </location>
</feature>
<feature type="region of interest" description="Disordered" evidence="8">
    <location>
        <begin position="312"/>
        <end position="335"/>
    </location>
</feature>
<feature type="transmembrane region" description="Helical" evidence="9">
    <location>
        <begin position="209"/>
        <end position="235"/>
    </location>
</feature>
<feature type="transmembrane region" description="Helical" evidence="9">
    <location>
        <begin position="40"/>
        <end position="61"/>
    </location>
</feature>
<feature type="transmembrane region" description="Helical" evidence="9">
    <location>
        <begin position="12"/>
        <end position="34"/>
    </location>
</feature>
<evidence type="ECO:0000256" key="5">
    <source>
        <dbReference type="ARBA" id="ARBA00022692"/>
    </source>
</evidence>
<evidence type="ECO:0000313" key="11">
    <source>
        <dbReference type="EMBL" id="QOV88668.1"/>
    </source>
</evidence>
<dbReference type="AlphaFoldDB" id="A0A7M2WT34"/>
<dbReference type="RefSeq" id="WP_206291665.1">
    <property type="nucleotide sequence ID" value="NZ_CP063458.1"/>
</dbReference>